<sequence>MALTRVNRGHPEWVEAIVSDVSHSKCVPQDDMPPARNVTLSLMERIGGQLSRRVPLWWRSFDLPNGALSVSFDDFPKSAWQMGGAVLAQRGVKATYYTSGGLCGRHAMGLRQFDLDDLQAVYEAEHEIGCHTYGHLSAYRHSAAEYAASIKANKRFLEDRLPGLTMQSFAYPYGHAPLAHRRCASRLYLSCRGVATCADRALNRRTVDPSLLMSVGLWAGQRRKRDISSLIADAAERKGWLILSTHDVHDRPSPYGCTPAELDQAISLAQAAGLDIGPVGTMMLRGTTNHTAKGSALPKSPGRSEAEVRGSSGDSATRRCRVLPGR</sequence>
<dbReference type="EMBL" id="BAAAFZ010000068">
    <property type="protein sequence ID" value="GAA0598885.1"/>
    <property type="molecule type" value="Genomic_DNA"/>
</dbReference>
<dbReference type="PANTHER" id="PTHR34216">
    <property type="match status" value="1"/>
</dbReference>
<comment type="similarity">
    <text evidence="2">Belongs to the polysaccharide deacetylase family.</text>
</comment>
<dbReference type="CDD" id="cd10967">
    <property type="entry name" value="CE4_GLA_like_6s"/>
    <property type="match status" value="1"/>
</dbReference>
<evidence type="ECO:0000313" key="8">
    <source>
        <dbReference type="EMBL" id="GAA0598885.1"/>
    </source>
</evidence>
<comment type="caution">
    <text evidence="8">The sequence shown here is derived from an EMBL/GenBank/DDBJ whole genome shotgun (WGS) entry which is preliminary data.</text>
</comment>
<evidence type="ECO:0000256" key="6">
    <source>
        <dbReference type="SAM" id="MobiDB-lite"/>
    </source>
</evidence>
<dbReference type="PANTHER" id="PTHR34216:SF11">
    <property type="entry name" value="CHITOOLIGOSACCHARIDE DEACETYLASE"/>
    <property type="match status" value="1"/>
</dbReference>
<gene>
    <name evidence="8" type="ORF">GCM10009416_41330</name>
</gene>
<dbReference type="InterPro" id="IPR011330">
    <property type="entry name" value="Glyco_hydro/deAcase_b/a-brl"/>
</dbReference>
<dbReference type="Proteomes" id="UP001501588">
    <property type="component" value="Unassembled WGS sequence"/>
</dbReference>
<dbReference type="SUPFAM" id="SSF88713">
    <property type="entry name" value="Glycoside hydrolase/deacetylase"/>
    <property type="match status" value="1"/>
</dbReference>
<dbReference type="InterPro" id="IPR002509">
    <property type="entry name" value="NODB_dom"/>
</dbReference>
<keyword evidence="9" id="KW-1185">Reference proteome</keyword>
<keyword evidence="4" id="KW-0732">Signal</keyword>
<evidence type="ECO:0000256" key="2">
    <source>
        <dbReference type="ARBA" id="ARBA00010973"/>
    </source>
</evidence>
<comment type="function">
    <text evidence="1">Is involved in generating a small heat-stable compound (Nod), an acylated oligomer of N-acetylglucosamine, that stimulates mitosis in various plant protoplasts.</text>
</comment>
<reference evidence="9" key="1">
    <citation type="journal article" date="2019" name="Int. J. Syst. Evol. Microbiol.">
        <title>The Global Catalogue of Microorganisms (GCM) 10K type strain sequencing project: providing services to taxonomists for standard genome sequencing and annotation.</title>
        <authorList>
            <consortium name="The Broad Institute Genomics Platform"/>
            <consortium name="The Broad Institute Genome Sequencing Center for Infectious Disease"/>
            <person name="Wu L."/>
            <person name="Ma J."/>
        </authorList>
    </citation>
    <scope>NUCLEOTIDE SEQUENCE [LARGE SCALE GENOMIC DNA]</scope>
    <source>
        <strain evidence="9">JCM 9933</strain>
    </source>
</reference>
<proteinExistence type="inferred from homology"/>
<dbReference type="InterPro" id="IPR051398">
    <property type="entry name" value="Polysacch_Deacetylase"/>
</dbReference>
<evidence type="ECO:0000256" key="5">
    <source>
        <dbReference type="ARBA" id="ARBA00032976"/>
    </source>
</evidence>
<feature type="domain" description="NodB homology" evidence="7">
    <location>
        <begin position="66"/>
        <end position="277"/>
    </location>
</feature>
<evidence type="ECO:0000256" key="1">
    <source>
        <dbReference type="ARBA" id="ARBA00003236"/>
    </source>
</evidence>
<dbReference type="Pfam" id="PF01522">
    <property type="entry name" value="Polysacc_deac_1"/>
    <property type="match status" value="1"/>
</dbReference>
<dbReference type="PROSITE" id="PS51677">
    <property type="entry name" value="NODB"/>
    <property type="match status" value="1"/>
</dbReference>
<accession>A0ABP3R0V6</accession>
<dbReference type="Gene3D" id="3.20.20.370">
    <property type="entry name" value="Glycoside hydrolase/deacetylase"/>
    <property type="match status" value="1"/>
</dbReference>
<feature type="region of interest" description="Disordered" evidence="6">
    <location>
        <begin position="289"/>
        <end position="326"/>
    </location>
</feature>
<evidence type="ECO:0000256" key="3">
    <source>
        <dbReference type="ARBA" id="ARBA00020071"/>
    </source>
</evidence>
<protein>
    <recommendedName>
        <fullName evidence="3">Chitooligosaccharide deacetylase</fullName>
    </recommendedName>
    <alternativeName>
        <fullName evidence="5">Nodulation protein B</fullName>
    </alternativeName>
</protein>
<evidence type="ECO:0000256" key="4">
    <source>
        <dbReference type="ARBA" id="ARBA00022729"/>
    </source>
</evidence>
<evidence type="ECO:0000313" key="9">
    <source>
        <dbReference type="Proteomes" id="UP001501588"/>
    </source>
</evidence>
<name>A0ABP3R0V6_9PROT</name>
<organism evidence="8 9">
    <name type="scientific">Craurococcus roseus</name>
    <dbReference type="NCBI Taxonomy" id="77585"/>
    <lineage>
        <taxon>Bacteria</taxon>
        <taxon>Pseudomonadati</taxon>
        <taxon>Pseudomonadota</taxon>
        <taxon>Alphaproteobacteria</taxon>
        <taxon>Acetobacterales</taxon>
        <taxon>Acetobacteraceae</taxon>
        <taxon>Craurococcus</taxon>
    </lineage>
</organism>
<evidence type="ECO:0000259" key="7">
    <source>
        <dbReference type="PROSITE" id="PS51677"/>
    </source>
</evidence>